<evidence type="ECO:0000313" key="5">
    <source>
        <dbReference type="Proteomes" id="UP000254808"/>
    </source>
</evidence>
<dbReference type="InterPro" id="IPR020103">
    <property type="entry name" value="PsdUridine_synth_cat_dom_sf"/>
</dbReference>
<accession>A0A345UG03</accession>
<name>A0A345UG03_9BACT</name>
<dbReference type="GO" id="GO:0000455">
    <property type="term" value="P:enzyme-directed rRNA pseudouridine synthesis"/>
    <property type="evidence" value="ECO:0007669"/>
    <property type="project" value="TreeGrafter"/>
</dbReference>
<dbReference type="InterPro" id="IPR006145">
    <property type="entry name" value="PsdUridine_synth_RsuA/RluA"/>
</dbReference>
<dbReference type="Proteomes" id="UP000254808">
    <property type="component" value="Chromosome"/>
</dbReference>
<dbReference type="Pfam" id="PF00849">
    <property type="entry name" value="PseudoU_synth_2"/>
    <property type="match status" value="1"/>
</dbReference>
<proteinExistence type="inferred from homology"/>
<dbReference type="InterPro" id="IPR006224">
    <property type="entry name" value="PsdUridine_synth_RluA-like_CS"/>
</dbReference>
<dbReference type="PANTHER" id="PTHR21600:SF44">
    <property type="entry name" value="RIBOSOMAL LARGE SUBUNIT PSEUDOURIDINE SYNTHASE D"/>
    <property type="match status" value="1"/>
</dbReference>
<feature type="domain" description="Pseudouridine synthase RsuA/RluA-like" evidence="3">
    <location>
        <begin position="17"/>
        <end position="165"/>
    </location>
</feature>
<gene>
    <name evidence="4" type="ORF">CYPRO_0117</name>
</gene>
<comment type="similarity">
    <text evidence="1">Belongs to the pseudouridine synthase RluA family.</text>
</comment>
<dbReference type="KEGG" id="cprv:CYPRO_0117"/>
<dbReference type="InterPro" id="IPR050188">
    <property type="entry name" value="RluA_PseudoU_synthase"/>
</dbReference>
<keyword evidence="5" id="KW-1185">Reference proteome</keyword>
<sequence>MPKPKKFRYKVLYEDAHLMAIDKPAGLLTVPIPDMPSTNLQQMVQQDFGKRVRPVHRIDRYTSGIVVFSKTGRIHHQLVKQFRNREPRRVYQALVRGRVDPPEATLVHHLKLIKTGFRNIVVNENNPDGTRAELVYKLIKQYPKAALLRVELVTGLKNQIRVQLSEAGLPLIGDRHYSPGEEHEKWINRQALHAAELSIIHPLTQKRLTFRSPIAQDMQKLIDKYKAMK</sequence>
<evidence type="ECO:0000259" key="3">
    <source>
        <dbReference type="Pfam" id="PF00849"/>
    </source>
</evidence>
<reference evidence="4 5" key="1">
    <citation type="submission" date="2018-03" db="EMBL/GenBank/DDBJ databases">
        <title>Phenotypic and genomic properties of Cyclonatronum proteinivorum gen. nov., sp. nov., a haloalkaliphilic bacteroidete from soda lakes possessing Na+-translocating rhodopsin.</title>
        <authorList>
            <person name="Toshchakov S.V."/>
            <person name="Korzhenkov A."/>
            <person name="Samarov N.I."/>
            <person name="Kublanov I.V."/>
            <person name="Muntyan M.S."/>
            <person name="Sorokin D.Y."/>
        </authorList>
    </citation>
    <scope>NUCLEOTIDE SEQUENCE [LARGE SCALE GENOMIC DNA]</scope>
    <source>
        <strain evidence="4 5">Omega</strain>
    </source>
</reference>
<dbReference type="EMBL" id="CP027806">
    <property type="protein sequence ID" value="AXI99404.1"/>
    <property type="molecule type" value="Genomic_DNA"/>
</dbReference>
<organism evidence="4 5">
    <name type="scientific">Cyclonatronum proteinivorum</name>
    <dbReference type="NCBI Taxonomy" id="1457365"/>
    <lineage>
        <taxon>Bacteria</taxon>
        <taxon>Pseudomonadati</taxon>
        <taxon>Balneolota</taxon>
        <taxon>Balneolia</taxon>
        <taxon>Balneolales</taxon>
        <taxon>Cyclonatronaceae</taxon>
        <taxon>Cyclonatronum</taxon>
    </lineage>
</organism>
<dbReference type="GO" id="GO:0009982">
    <property type="term" value="F:pseudouridine synthase activity"/>
    <property type="evidence" value="ECO:0007669"/>
    <property type="project" value="InterPro"/>
</dbReference>
<dbReference type="PROSITE" id="PS01129">
    <property type="entry name" value="PSI_RLU"/>
    <property type="match status" value="1"/>
</dbReference>
<evidence type="ECO:0000256" key="1">
    <source>
        <dbReference type="ARBA" id="ARBA00010876"/>
    </source>
</evidence>
<dbReference type="PANTHER" id="PTHR21600">
    <property type="entry name" value="MITOCHONDRIAL RNA PSEUDOURIDINE SYNTHASE"/>
    <property type="match status" value="1"/>
</dbReference>
<evidence type="ECO:0000256" key="2">
    <source>
        <dbReference type="ARBA" id="ARBA00023235"/>
    </source>
</evidence>
<dbReference type="SUPFAM" id="SSF55120">
    <property type="entry name" value="Pseudouridine synthase"/>
    <property type="match status" value="1"/>
</dbReference>
<dbReference type="CDD" id="cd02869">
    <property type="entry name" value="PseudoU_synth_RluA_like"/>
    <property type="match status" value="1"/>
</dbReference>
<dbReference type="RefSeq" id="WP_124245468.1">
    <property type="nucleotide sequence ID" value="NZ_CP027806.1"/>
</dbReference>
<keyword evidence="2" id="KW-0413">Isomerase</keyword>
<dbReference type="GO" id="GO:0003723">
    <property type="term" value="F:RNA binding"/>
    <property type="evidence" value="ECO:0007669"/>
    <property type="project" value="InterPro"/>
</dbReference>
<dbReference type="Gene3D" id="3.30.2350.10">
    <property type="entry name" value="Pseudouridine synthase"/>
    <property type="match status" value="1"/>
</dbReference>
<dbReference type="AlphaFoldDB" id="A0A345UG03"/>
<evidence type="ECO:0000313" key="4">
    <source>
        <dbReference type="EMBL" id="AXI99404.1"/>
    </source>
</evidence>
<dbReference type="OrthoDB" id="835205at2"/>
<dbReference type="GO" id="GO:0140098">
    <property type="term" value="F:catalytic activity, acting on RNA"/>
    <property type="evidence" value="ECO:0007669"/>
    <property type="project" value="UniProtKB-ARBA"/>
</dbReference>
<protein>
    <submittedName>
        <fullName evidence="4">tRNA pseudouridine synthase</fullName>
    </submittedName>
</protein>